<feature type="region of interest" description="Disordered" evidence="7">
    <location>
        <begin position="388"/>
        <end position="415"/>
    </location>
</feature>
<dbReference type="PROSITE" id="PS50075">
    <property type="entry name" value="CARRIER"/>
    <property type="match status" value="2"/>
</dbReference>
<dbReference type="InterPro" id="IPR045851">
    <property type="entry name" value="AMP-bd_C_sf"/>
</dbReference>
<dbReference type="Gene3D" id="3.40.50.980">
    <property type="match status" value="2"/>
</dbReference>
<dbReference type="GO" id="GO:0072330">
    <property type="term" value="P:monocarboxylic acid biosynthetic process"/>
    <property type="evidence" value="ECO:0007669"/>
    <property type="project" value="UniProtKB-ARBA"/>
</dbReference>
<dbReference type="SUPFAM" id="SSF47336">
    <property type="entry name" value="ACP-like"/>
    <property type="match status" value="2"/>
</dbReference>
<dbReference type="SUPFAM" id="SSF56801">
    <property type="entry name" value="Acetyl-CoA synthetase-like"/>
    <property type="match status" value="2"/>
</dbReference>
<dbReference type="Gene3D" id="3.40.50.150">
    <property type="entry name" value="Vaccinia Virus protein VP39"/>
    <property type="match status" value="1"/>
</dbReference>
<keyword evidence="2" id="KW-0596">Phosphopantetheine</keyword>
<evidence type="ECO:0000313" key="10">
    <source>
        <dbReference type="Proteomes" id="UP000190637"/>
    </source>
</evidence>
<feature type="domain" description="Carrier" evidence="8">
    <location>
        <begin position="2377"/>
        <end position="2452"/>
    </location>
</feature>
<dbReference type="Pfam" id="PF13193">
    <property type="entry name" value="AMP-binding_C"/>
    <property type="match status" value="2"/>
</dbReference>
<dbReference type="InterPro" id="IPR006162">
    <property type="entry name" value="Ppantetheine_attach_site"/>
</dbReference>
<dbReference type="InterPro" id="IPR042099">
    <property type="entry name" value="ANL_N_sf"/>
</dbReference>
<dbReference type="Pfam" id="PF08242">
    <property type="entry name" value="Methyltransf_12"/>
    <property type="match status" value="1"/>
</dbReference>
<dbReference type="NCBIfam" id="TIGR01746">
    <property type="entry name" value="Thioester-redct"/>
    <property type="match status" value="1"/>
</dbReference>
<dbReference type="CDD" id="cd12117">
    <property type="entry name" value="A_NRPS_Srf_like"/>
    <property type="match status" value="1"/>
</dbReference>
<keyword evidence="6" id="KW-0677">Repeat</keyword>
<dbReference type="InterPro" id="IPR009081">
    <property type="entry name" value="PP-bd_ACP"/>
</dbReference>
<dbReference type="GO" id="GO:0031177">
    <property type="term" value="F:phosphopantetheine binding"/>
    <property type="evidence" value="ECO:0007669"/>
    <property type="project" value="InterPro"/>
</dbReference>
<evidence type="ECO:0000256" key="3">
    <source>
        <dbReference type="ARBA" id="ARBA00022553"/>
    </source>
</evidence>
<dbReference type="PROSITE" id="PS00012">
    <property type="entry name" value="PHOSPHOPANTETHEINE"/>
    <property type="match status" value="1"/>
</dbReference>
<dbReference type="FunFam" id="2.30.38.10:FF:000001">
    <property type="entry name" value="Non-ribosomal peptide synthetase PvdI"/>
    <property type="match status" value="2"/>
</dbReference>
<dbReference type="PANTHER" id="PTHR45527:SF1">
    <property type="entry name" value="FATTY ACID SYNTHASE"/>
    <property type="match status" value="1"/>
</dbReference>
<dbReference type="Gene3D" id="3.40.50.12780">
    <property type="entry name" value="N-terminal domain of ligase-like"/>
    <property type="match status" value="1"/>
</dbReference>
<reference evidence="9 10" key="1">
    <citation type="submission" date="2017-02" db="EMBL/GenBank/DDBJ databases">
        <authorList>
            <person name="Peterson S.W."/>
        </authorList>
    </citation>
    <scope>NUCLEOTIDE SEQUENCE [LARGE SCALE GENOMIC DNA]</scope>
    <source>
        <strain evidence="9 10">DSM 45154</strain>
    </source>
</reference>
<dbReference type="NCBIfam" id="TIGR01733">
    <property type="entry name" value="AA-adenyl-dom"/>
    <property type="match status" value="2"/>
</dbReference>
<dbReference type="PANTHER" id="PTHR45527">
    <property type="entry name" value="NONRIBOSOMAL PEPTIDE SYNTHETASE"/>
    <property type="match status" value="1"/>
</dbReference>
<dbReference type="CDD" id="cd02440">
    <property type="entry name" value="AdoMet_MTases"/>
    <property type="match status" value="1"/>
</dbReference>
<dbReference type="InterPro" id="IPR010071">
    <property type="entry name" value="AA_adenyl_dom"/>
</dbReference>
<dbReference type="InterPro" id="IPR020806">
    <property type="entry name" value="PKS_PP-bd"/>
</dbReference>
<dbReference type="InterPro" id="IPR023213">
    <property type="entry name" value="CAT-like_dom_sf"/>
</dbReference>
<dbReference type="FunFam" id="3.40.50.12780:FF:000012">
    <property type="entry name" value="Non-ribosomal peptide synthetase"/>
    <property type="match status" value="2"/>
</dbReference>
<dbReference type="InterPro" id="IPR036736">
    <property type="entry name" value="ACP-like_sf"/>
</dbReference>
<comment type="cofactor">
    <cofactor evidence="1">
        <name>pantetheine 4'-phosphate</name>
        <dbReference type="ChEBI" id="CHEBI:47942"/>
    </cofactor>
</comment>
<dbReference type="Gene3D" id="3.40.50.720">
    <property type="entry name" value="NAD(P)-binding Rossmann-like Domain"/>
    <property type="match status" value="1"/>
</dbReference>
<evidence type="ECO:0000256" key="5">
    <source>
        <dbReference type="ARBA" id="ARBA00022679"/>
    </source>
</evidence>
<accession>A0A1T4S6V5</accession>
<gene>
    <name evidence="9" type="ORF">SAMN02745673_03232</name>
</gene>
<dbReference type="PROSITE" id="PS00455">
    <property type="entry name" value="AMP_BINDING"/>
    <property type="match status" value="2"/>
</dbReference>
<evidence type="ECO:0000256" key="4">
    <source>
        <dbReference type="ARBA" id="ARBA00022598"/>
    </source>
</evidence>
<evidence type="ECO:0000256" key="7">
    <source>
        <dbReference type="SAM" id="MobiDB-lite"/>
    </source>
</evidence>
<dbReference type="Gene3D" id="1.10.1200.10">
    <property type="entry name" value="ACP-like"/>
    <property type="match status" value="2"/>
</dbReference>
<dbReference type="Pfam" id="PF00668">
    <property type="entry name" value="Condensation"/>
    <property type="match status" value="1"/>
</dbReference>
<dbReference type="STRING" id="1122192.SAMN02745673_03232"/>
<dbReference type="GO" id="GO:0016874">
    <property type="term" value="F:ligase activity"/>
    <property type="evidence" value="ECO:0007669"/>
    <property type="project" value="UniProtKB-KW"/>
</dbReference>
<dbReference type="SUPFAM" id="SSF52777">
    <property type="entry name" value="CoA-dependent acyltransferases"/>
    <property type="match status" value="3"/>
</dbReference>
<proteinExistence type="predicted"/>
<dbReference type="SUPFAM" id="SSF53335">
    <property type="entry name" value="S-adenosyl-L-methionine-dependent methyltransferases"/>
    <property type="match status" value="1"/>
</dbReference>
<dbReference type="Gene3D" id="3.30.559.10">
    <property type="entry name" value="Chloramphenicol acetyltransferase-like domain"/>
    <property type="match status" value="2"/>
</dbReference>
<dbReference type="Gene3D" id="3.30.300.30">
    <property type="match status" value="3"/>
</dbReference>
<dbReference type="FunFam" id="1.10.1200.10:FF:000005">
    <property type="entry name" value="Nonribosomal peptide synthetase 1"/>
    <property type="match status" value="1"/>
</dbReference>
<dbReference type="InterPro" id="IPR013120">
    <property type="entry name" value="FAR_NAD-bd"/>
</dbReference>
<dbReference type="FunFam" id="3.40.50.980:FF:000001">
    <property type="entry name" value="Non-ribosomal peptide synthetase"/>
    <property type="match status" value="1"/>
</dbReference>
<dbReference type="GO" id="GO:0009403">
    <property type="term" value="P:toxin biosynthetic process"/>
    <property type="evidence" value="ECO:0007669"/>
    <property type="project" value="UniProtKB-ARBA"/>
</dbReference>
<evidence type="ECO:0000256" key="6">
    <source>
        <dbReference type="ARBA" id="ARBA00022737"/>
    </source>
</evidence>
<evidence type="ECO:0000256" key="1">
    <source>
        <dbReference type="ARBA" id="ARBA00001957"/>
    </source>
</evidence>
<feature type="domain" description="Carrier" evidence="8">
    <location>
        <begin position="1328"/>
        <end position="1403"/>
    </location>
</feature>
<evidence type="ECO:0000259" key="8">
    <source>
        <dbReference type="PROSITE" id="PS50075"/>
    </source>
</evidence>
<dbReference type="Gene3D" id="2.30.38.10">
    <property type="entry name" value="Luciferase, Domain 3"/>
    <property type="match status" value="1"/>
</dbReference>
<dbReference type="Proteomes" id="UP000190637">
    <property type="component" value="Unassembled WGS sequence"/>
</dbReference>
<organism evidence="9 10">
    <name type="scientific">Marinactinospora thermotolerans DSM 45154</name>
    <dbReference type="NCBI Taxonomy" id="1122192"/>
    <lineage>
        <taxon>Bacteria</taxon>
        <taxon>Bacillati</taxon>
        <taxon>Actinomycetota</taxon>
        <taxon>Actinomycetes</taxon>
        <taxon>Streptosporangiales</taxon>
        <taxon>Nocardiopsidaceae</taxon>
        <taxon>Marinactinospora</taxon>
    </lineage>
</organism>
<dbReference type="InterPro" id="IPR010080">
    <property type="entry name" value="Thioester_reductase-like_dom"/>
</dbReference>
<name>A0A1T4S6V5_9ACTN</name>
<dbReference type="SMART" id="SM00823">
    <property type="entry name" value="PKS_PP"/>
    <property type="match status" value="2"/>
</dbReference>
<evidence type="ECO:0000313" key="9">
    <source>
        <dbReference type="EMBL" id="SKA23581.1"/>
    </source>
</evidence>
<sequence length="2873" mass="308811">MFHRSTGSIFVCNSYGPWSPLTSAQNAVLESWRAARHAPQVCAVGEYVDIRGPLDPTLFTTAFRRAAEETDALRLGFAEIDGEIRQRLTTSPTPAFRRIDLTHLADPWEEVHGLLARERLLPRLPAAPHEVYDHALVRLAPDRLLWVHHAHPLALDRTGLAALRSRVAAYYTDLAGGPPADATRPSRSPDTDRPIGARPPRGHSGALPAGLRDRLGTFAADPGAAVLDPFLAAAALHGRDGHDEAVVGLVTGEPDQRGRAAPSHARRHALRLAADPHVSAAELLRAASLLRRDAATRPVDPPRDGEETARKPPRVVVETDASVVFLGPHRTTVHTLDPGNGDHTAVIVREDTVELFIGAGADQAADPTLQHRRLLELVAQVLATPETGTAQARATAPAEQPGRPPEATGAPSSEPWACLPDLFLRQARRDPDRVAIVDGDEQMSYAELDARSNRLAHRLVHRGCSPGASVGLALPRSADLLVATLAVLKAGAAYVPLDLRSPGPRLRRILQETGTRIVITEPGTHGHDAFAGMALLPVGPDPAGADPGTPRSALHPDSLAYVMYTSGSTGAPKGIAISHRAVAALAADRRWDGGAHERVLLHSPHAFDASTYEIWVPLLRGGTVVVAPPGETDPVRLRRLLRAERIGALFVTTALFSLVAEELPDCFATVREVWTGGERMPPKAVERVLDHCPRLHLVHVYGPTESTTFATCHPVPRAEVGDPVPIGGPMDNTRCHVLDDQLRPVPPGVPGELYLAGIGLARGYTGAAGLTAERFVAEPSGPPGSRMYRTGDIVRWRADGALEFLHRADGQVKIRGFRIEPGEVEKALCAHPGVSAAAVVAREERPGERRLVGYIVPADRDEGAADGEGDQIGEWRGIYDRLYTAPAETPLGTDFTGWNSSYDGTAIPEEQMREWRDATVERIRALRPRRVLEIGVGTGLLMAGLAPHCESYWGTDFSAPAIEGLRRGIARDPALARRVELRVCAADELGGLPAGFFDTVVINSVTQYFPNNGYLTRVLAGAAGLLAPGGAIFVGDVRDLRLARPFHTEVALRRAAPGDDAAAVRATIERDSAAEQELMVSPDYFMALCSHVPRLAGADIQVKGGRHRNEMTQYRYDVVLRADRPTTPEEDVDVRTLVWGRDLAGLDELAGLLAARTHRHVRLLDVPNARVAPAALAWRALSEERDADLARRRLDEAGRGLPEPAELEEVGRLLGLRTALTWAADASDGALDAHFLALGAEEPVPCGLYRSRGTADAPLRAHTNSPRTSREAGALVASVRDLLGERLPDYMVPHHIVVVDRLPLTRNGKLDRAALPAPKPGTTLDGRAPRTPTEERLCALYTEVLGVSPVSIDDDFFELGGHSLSATRLVARIRAGLEVEVPLRAVFETPRVVDLVERLGRTAARPALTHRARPERVPLSPGQARLWFLHRFSGADPLYNVPFRIRLSGPLDHAALHAALCDLVDRHESLRTVFPEHEGVPYQLVTEAQVRLPVVASTPQRVEADARAAARCGFDIATEIPFRAVLFRLADDAHVLLIVVHHIACDGWSLGPLWRDLATAYRERLAGRRPFDRPLPVQYADYTLWQRDLLDEGNPEGTAETQLRHWREGLAGLPDRIVLPTDRPRPPLARHSGATVRFSVPAALHDRLVSVAQEHGATVFMALHAGLAALLCRLGGGSDIPVGSPIAGRTDPALDDLVGFFVNTLVIRTDTSGDPSFAELLGRVREVVLAAHEHQDLPFERLVEELRPARSLAHHPLFQVMLALQNAPGSDFRLAGLTAEADLMDIGTSRFDLVLSLTERFADDGTPQGMDGIAEFDTDLFDPGSVDALVRRLLRLLDRVTARPGLRIGEVDLLEGTEHRRLLREWNDSGGRTAPATFPELFQRQVTAAPEATALVHGEDTWSYRALNARANRFARALIRYGAGPETHVAVVLPRSAELVTVLVAIMKAGAAYLPFEAAQPARRLEAMLAEARPALVIGTADTLAELPGDSPVLPLDRLEAEAALLADNDVTDGERGTPLLPDHPAYLIYTSGSTGRPKGVVVTHSGFSGMADIQRERFGVTRDSRVLQFAPISFDGAVWEIFGTLAVGATLVTAPADQVMPGPDLVRLLRARGITHLTLPPTALAVMEPADLDGVSSLIVSGEASSGALVAAWSPGRRMLNGYGPTETTVCATLSDPLAGAAPPPIGRPAIGARCYVLDDRLRPVPPGSPGELYVAGAGLARGYLGDPGRSAARFVADPFGVPGERMYRTGDLARWTRGGVLEFLGRRDEQVKIRGFRIEPGEVAAALERHPSVGRAAVVAREDRPGDRRLVAYVVSTGEPVDAAEVRRHAADLLPAHLVPSVVVPIAALPTLPSGKVDRAALPAPVAVTVSRGRRPSSPLEHTLCGLFEELLGVPGITVDDGFFDLGGHSLLVPRLLRGVRDRTGADLSVAQLFETPTVAGLAHEIGGGRGGRARPSEPDPAADTVLDPLVKVPADGIDLARNAAPRHVLLTGATGFLGAALLDQLLRHTDATVHCLVRALDRDAGLARIRDNLHRHGVELDPARAARVVAVPGDLARPRLGLSEERFHALAELLDAVYHNGAGVSAVEPYSRLRAGNVLGTHEVIRLATRVRAVPVHFVSTAAVAVSSDDGDGPFLEGQRAPSASLLPSGYVATKWAAEGLVRAAGERGLPVTIHRPGRISGYSRTGVGGSGDTLWQLVRAMLLLGAVPRSAEHDAAMVDMVPVDHVAGAIVHLARRPEAMGRVHHLTCPRPIPFPRLLALFRDRGYVLAPLADEEWAELLLRRAEDPDTGTGLAAAALLVEALPGIVRLGALRFDRRNTLRGLAEAGWDLSGAEPVLLERYIDHLVRSGVFPAPARTPQQPPTSERAEV</sequence>
<keyword evidence="10" id="KW-1185">Reference proteome</keyword>
<dbReference type="Pfam" id="PF07993">
    <property type="entry name" value="NAD_binding_4"/>
    <property type="match status" value="1"/>
</dbReference>
<dbReference type="EMBL" id="FUWS01000008">
    <property type="protein sequence ID" value="SKA23581.1"/>
    <property type="molecule type" value="Genomic_DNA"/>
</dbReference>
<dbReference type="GO" id="GO:0043041">
    <property type="term" value="P:amino acid activation for nonribosomal peptide biosynthetic process"/>
    <property type="evidence" value="ECO:0007669"/>
    <property type="project" value="TreeGrafter"/>
</dbReference>
<protein>
    <submittedName>
        <fullName evidence="9">Amino acid adenylation domain-containing protein/thioester reductase domain-containing protein</fullName>
    </submittedName>
</protein>
<dbReference type="CDD" id="cd19540">
    <property type="entry name" value="LCL_NRPS-like"/>
    <property type="match status" value="1"/>
</dbReference>
<dbReference type="Pfam" id="PF00501">
    <property type="entry name" value="AMP-binding"/>
    <property type="match status" value="2"/>
</dbReference>
<dbReference type="Pfam" id="PF00550">
    <property type="entry name" value="PP-binding"/>
    <property type="match status" value="2"/>
</dbReference>
<feature type="compositionally biased region" description="Basic and acidic residues" evidence="7">
    <location>
        <begin position="294"/>
        <end position="310"/>
    </location>
</feature>
<dbReference type="GO" id="GO:0016740">
    <property type="term" value="F:transferase activity"/>
    <property type="evidence" value="ECO:0007669"/>
    <property type="project" value="UniProtKB-KW"/>
</dbReference>
<dbReference type="GO" id="GO:0008610">
    <property type="term" value="P:lipid biosynthetic process"/>
    <property type="evidence" value="ECO:0007669"/>
    <property type="project" value="UniProtKB-ARBA"/>
</dbReference>
<dbReference type="InterPro" id="IPR025110">
    <property type="entry name" value="AMP-bd_C"/>
</dbReference>
<dbReference type="GO" id="GO:0005829">
    <property type="term" value="C:cytosol"/>
    <property type="evidence" value="ECO:0007669"/>
    <property type="project" value="TreeGrafter"/>
</dbReference>
<dbReference type="InterPro" id="IPR001242">
    <property type="entry name" value="Condensation_dom"/>
</dbReference>
<keyword evidence="5" id="KW-0808">Transferase</keyword>
<dbReference type="FunFam" id="1.10.1200.10:FF:000016">
    <property type="entry name" value="Non-ribosomal peptide synthase"/>
    <property type="match status" value="1"/>
</dbReference>
<dbReference type="InterPro" id="IPR036291">
    <property type="entry name" value="NAD(P)-bd_dom_sf"/>
</dbReference>
<dbReference type="SUPFAM" id="SSF51735">
    <property type="entry name" value="NAD(P)-binding Rossmann-fold domains"/>
    <property type="match status" value="1"/>
</dbReference>
<dbReference type="InterPro" id="IPR020845">
    <property type="entry name" value="AMP-binding_CS"/>
</dbReference>
<feature type="region of interest" description="Disordered" evidence="7">
    <location>
        <begin position="294"/>
        <end position="313"/>
    </location>
</feature>
<dbReference type="InterPro" id="IPR013217">
    <property type="entry name" value="Methyltransf_12"/>
</dbReference>
<dbReference type="Gene3D" id="3.30.559.30">
    <property type="entry name" value="Nonribosomal peptide synthetase, condensation domain"/>
    <property type="match status" value="1"/>
</dbReference>
<dbReference type="CDD" id="cd05235">
    <property type="entry name" value="SDR_e1"/>
    <property type="match status" value="1"/>
</dbReference>
<dbReference type="InterPro" id="IPR029063">
    <property type="entry name" value="SAM-dependent_MTases_sf"/>
</dbReference>
<dbReference type="InterPro" id="IPR000873">
    <property type="entry name" value="AMP-dep_synth/lig_dom"/>
</dbReference>
<keyword evidence="4" id="KW-0436">Ligase</keyword>
<evidence type="ECO:0000256" key="2">
    <source>
        <dbReference type="ARBA" id="ARBA00022450"/>
    </source>
</evidence>
<keyword evidence="3" id="KW-0597">Phosphoprotein</keyword>
<feature type="region of interest" description="Disordered" evidence="7">
    <location>
        <begin position="174"/>
        <end position="209"/>
    </location>
</feature>
<feature type="region of interest" description="Disordered" evidence="7">
    <location>
        <begin position="1311"/>
        <end position="1330"/>
    </location>
</feature>